<name>K0J022_AMPXN</name>
<feature type="domain" description="Glycosyl transferase family 1" evidence="3">
    <location>
        <begin position="571"/>
        <end position="735"/>
    </location>
</feature>
<keyword evidence="2" id="KW-0472">Membrane</keyword>
<dbReference type="PATRIC" id="fig|698758.3.peg.2037"/>
<protein>
    <submittedName>
        <fullName evidence="5">Putative glycosyltransferase</fullName>
    </submittedName>
</protein>
<feature type="transmembrane region" description="Helical" evidence="2">
    <location>
        <begin position="352"/>
        <end position="371"/>
    </location>
</feature>
<keyword evidence="2" id="KW-1133">Transmembrane helix</keyword>
<feature type="transmembrane region" description="Helical" evidence="2">
    <location>
        <begin position="56"/>
        <end position="73"/>
    </location>
</feature>
<dbReference type="RefSeq" id="WP_015010751.1">
    <property type="nucleotide sequence ID" value="NC_018704.1"/>
</dbReference>
<organism evidence="5 6">
    <name type="scientific">Amphibacillus xylanus (strain ATCC 51415 / DSM 6626 / JCM 7361 / LMG 17667 / NBRC 15112 / Ep01)</name>
    <dbReference type="NCBI Taxonomy" id="698758"/>
    <lineage>
        <taxon>Bacteria</taxon>
        <taxon>Bacillati</taxon>
        <taxon>Bacillota</taxon>
        <taxon>Bacilli</taxon>
        <taxon>Bacillales</taxon>
        <taxon>Bacillaceae</taxon>
        <taxon>Amphibacillus</taxon>
    </lineage>
</organism>
<evidence type="ECO:0000256" key="2">
    <source>
        <dbReference type="SAM" id="Phobius"/>
    </source>
</evidence>
<evidence type="ECO:0000259" key="4">
    <source>
        <dbReference type="Pfam" id="PF13439"/>
    </source>
</evidence>
<evidence type="ECO:0000313" key="6">
    <source>
        <dbReference type="Proteomes" id="UP000006294"/>
    </source>
</evidence>
<dbReference type="Gene3D" id="3.40.50.2000">
    <property type="entry name" value="Glycogen Phosphorylase B"/>
    <property type="match status" value="2"/>
</dbReference>
<feature type="transmembrane region" description="Helical" evidence="2">
    <location>
        <begin position="110"/>
        <end position="129"/>
    </location>
</feature>
<dbReference type="Pfam" id="PF13425">
    <property type="entry name" value="O-antigen_lig"/>
    <property type="match status" value="2"/>
</dbReference>
<proteinExistence type="predicted"/>
<feature type="domain" description="Glycosyltransferase subfamily 4-like N-terminal" evidence="4">
    <location>
        <begin position="460"/>
        <end position="563"/>
    </location>
</feature>
<dbReference type="InterPro" id="IPR028098">
    <property type="entry name" value="Glyco_trans_4-like_N"/>
</dbReference>
<dbReference type="SUPFAM" id="SSF53756">
    <property type="entry name" value="UDP-Glycosyltransferase/glycogen phosphorylase"/>
    <property type="match status" value="1"/>
</dbReference>
<feature type="transmembrane region" description="Helical" evidence="2">
    <location>
        <begin position="226"/>
        <end position="244"/>
    </location>
</feature>
<dbReference type="eggNOG" id="COG0438">
    <property type="taxonomic scope" value="Bacteria"/>
</dbReference>
<dbReference type="GO" id="GO:0009103">
    <property type="term" value="P:lipopolysaccharide biosynthetic process"/>
    <property type="evidence" value="ECO:0007669"/>
    <property type="project" value="TreeGrafter"/>
</dbReference>
<evidence type="ECO:0000256" key="1">
    <source>
        <dbReference type="ARBA" id="ARBA00022679"/>
    </source>
</evidence>
<dbReference type="AlphaFoldDB" id="K0J022"/>
<dbReference type="InterPro" id="IPR001296">
    <property type="entry name" value="Glyco_trans_1"/>
</dbReference>
<feature type="transmembrane region" description="Helical" evidence="2">
    <location>
        <begin position="203"/>
        <end position="219"/>
    </location>
</feature>
<dbReference type="STRING" id="698758.AXY_20330"/>
<keyword evidence="1 5" id="KW-0808">Transferase</keyword>
<reference evidence="5 6" key="1">
    <citation type="submission" date="2011-01" db="EMBL/GenBank/DDBJ databases">
        <title>Whole genome sequence of Amphibacillus xylinus NBRC 15112.</title>
        <authorList>
            <person name="Nakazawa H."/>
            <person name="Katano Y."/>
            <person name="Nakamura S."/>
            <person name="Sasagawa M."/>
            <person name="Fukada J."/>
            <person name="Arai T."/>
            <person name="Sasakura N."/>
            <person name="Mochizuki D."/>
            <person name="Hosoyama A."/>
            <person name="Harada K."/>
            <person name="Horikawa H."/>
            <person name="Kato Y."/>
            <person name="Harada T."/>
            <person name="Sasaki K."/>
            <person name="Sekiguchi M."/>
            <person name="Hodoyama M."/>
            <person name="Nishiko R."/>
            <person name="Narita H."/>
            <person name="Hanamaki A."/>
            <person name="Hata C."/>
            <person name="Konno Y."/>
            <person name="Niimura Y."/>
            <person name="Yamazaki S."/>
            <person name="Fujita N."/>
        </authorList>
    </citation>
    <scope>NUCLEOTIDE SEQUENCE [LARGE SCALE GENOMIC DNA]</scope>
    <source>
        <strain evidence="6">ATCC 51415 / DSM 6626 / JCM 7361 / LMG 17667 / NBRC 15112 / Ep01</strain>
    </source>
</reference>
<evidence type="ECO:0000259" key="3">
    <source>
        <dbReference type="Pfam" id="PF00534"/>
    </source>
</evidence>
<dbReference type="OrthoDB" id="9797829at2"/>
<accession>K0J022</accession>
<keyword evidence="6" id="KW-1185">Reference proteome</keyword>
<dbReference type="HOGENOM" id="CLU_366671_0_0_9"/>
<dbReference type="EMBL" id="AP012050">
    <property type="protein sequence ID" value="BAM48165.1"/>
    <property type="molecule type" value="Genomic_DNA"/>
</dbReference>
<dbReference type="PANTHER" id="PTHR46401:SF2">
    <property type="entry name" value="GLYCOSYLTRANSFERASE WBBK-RELATED"/>
    <property type="match status" value="1"/>
</dbReference>
<dbReference type="KEGG" id="axl:AXY_20330"/>
<dbReference type="Pfam" id="PF13439">
    <property type="entry name" value="Glyco_transf_4"/>
    <property type="match status" value="1"/>
</dbReference>
<feature type="transmembrane region" description="Helical" evidence="2">
    <location>
        <begin position="181"/>
        <end position="197"/>
    </location>
</feature>
<sequence>MQNKYKNSDIIWITFLLLQPFIDMIALYSNRLPSLIRGGFLLFAIIYLFSQKKARLYILLICLYGCIHLAVLVLQKAPLSLSSEISYFIKTIYLPIVFLYAKNKFRTTNYVNMILINQVVINLVMIIAGLTQTGKRTYDMLAKQGHTGWFFSGNELSVILLMGLAMILLKLITTKNNKHTFWLFALLLVHISNMLTVGTKVSLFSIFILVSITTLLTFIKPANLKLSAALLTLFLIIYFVYPYTPAGHNTQRLVNEPSTSEDINQDPDQVFDQMLSGRRDFLMTNIKQYQTAPLTMKAFGLGYGGLYKEQPKLVEMDVFDWFIGFGFLGMMLLCYPFIVLIVNIIPNLHWRYCKASTILLLAIFLSAGSAFIAGHVLSAPAVSIYLTLLLVIFNQRYQDEKKLLIITTMYPTNKTPSFGIFIKNHVEKIKNYPIKVDILAIKNHKMDKLNVIVKYTVWLIRFCLILLFKAESYQVVHAHYVFPSGLLGQVIKRIYGTRLIVTAHGGDIDKMPKKHRLIAVSIKRILTNADHIVVVGEKLKQVLNKKYKIAHNKLTVLNMGVNRSVFKPGSKTHARKKLNLPQDKIIVLFVGNLIKAKGLEELVKACESLTDQHHLECHLIGANKEPIFFEQLLKSTKMKIHHHKATVQTQIATWLQAADIFVLPSHMEGFGLAALEAMATHTPVVGTDVGGLAYLLADEAGLIVPPHQPQALGDAINKLIQDQALRERLIKNGEEKANQYDQDKVIAKLIQLYGYKELVK</sequence>
<gene>
    <name evidence="5" type="ordered locus">AXY_20330</name>
</gene>
<evidence type="ECO:0000313" key="5">
    <source>
        <dbReference type="EMBL" id="BAM48165.1"/>
    </source>
</evidence>
<dbReference type="GO" id="GO:0016757">
    <property type="term" value="F:glycosyltransferase activity"/>
    <property type="evidence" value="ECO:0007669"/>
    <property type="project" value="InterPro"/>
</dbReference>
<feature type="transmembrane region" description="Helical" evidence="2">
    <location>
        <begin position="85"/>
        <end position="101"/>
    </location>
</feature>
<keyword evidence="2" id="KW-0812">Transmembrane</keyword>
<dbReference type="Proteomes" id="UP000006294">
    <property type="component" value="Chromosome"/>
</dbReference>
<dbReference type="PANTHER" id="PTHR46401">
    <property type="entry name" value="GLYCOSYLTRANSFERASE WBBK-RELATED"/>
    <property type="match status" value="1"/>
</dbReference>
<feature type="transmembrane region" description="Helical" evidence="2">
    <location>
        <begin position="321"/>
        <end position="345"/>
    </location>
</feature>
<feature type="transmembrane region" description="Helical" evidence="2">
    <location>
        <begin position="9"/>
        <end position="28"/>
    </location>
</feature>
<dbReference type="Pfam" id="PF00534">
    <property type="entry name" value="Glycos_transf_1"/>
    <property type="match status" value="1"/>
</dbReference>
<feature type="transmembrane region" description="Helical" evidence="2">
    <location>
        <begin position="149"/>
        <end position="169"/>
    </location>
</feature>
<feature type="transmembrane region" description="Helical" evidence="2">
    <location>
        <begin position="34"/>
        <end position="49"/>
    </location>
</feature>
<dbReference type="InterPro" id="IPR049504">
    <property type="entry name" value="O-antigen_lig"/>
</dbReference>